<dbReference type="Proteomes" id="UP001642540">
    <property type="component" value="Unassembled WGS sequence"/>
</dbReference>
<reference evidence="2 3" key="1">
    <citation type="submission" date="2024-08" db="EMBL/GenBank/DDBJ databases">
        <authorList>
            <person name="Cucini C."/>
            <person name="Frati F."/>
        </authorList>
    </citation>
    <scope>NUCLEOTIDE SEQUENCE [LARGE SCALE GENOMIC DNA]</scope>
</reference>
<keyword evidence="3" id="KW-1185">Reference proteome</keyword>
<keyword evidence="1" id="KW-0732">Signal</keyword>
<sequence length="115" mass="12079">MVTKALVLAAALAVAVALPSPGDNVQIIEAQPIAYAQERGDLLGLGSGGGWGGSKPLISVGWAPQQSSGWGWAPKVKYLKFSIPIPVLPRIKFGVKGGLRLHASIQQPKGWGWSR</sequence>
<name>A0ABP1QKF3_9HEXA</name>
<evidence type="ECO:0000256" key="1">
    <source>
        <dbReference type="SAM" id="SignalP"/>
    </source>
</evidence>
<proteinExistence type="predicted"/>
<dbReference type="EMBL" id="CAXLJM020000038">
    <property type="protein sequence ID" value="CAL8106448.1"/>
    <property type="molecule type" value="Genomic_DNA"/>
</dbReference>
<feature type="chain" id="PRO_5046452535" evidence="1">
    <location>
        <begin position="18"/>
        <end position="115"/>
    </location>
</feature>
<evidence type="ECO:0000313" key="3">
    <source>
        <dbReference type="Proteomes" id="UP001642540"/>
    </source>
</evidence>
<feature type="signal peptide" evidence="1">
    <location>
        <begin position="1"/>
        <end position="17"/>
    </location>
</feature>
<organism evidence="2 3">
    <name type="scientific">Orchesella dallaii</name>
    <dbReference type="NCBI Taxonomy" id="48710"/>
    <lineage>
        <taxon>Eukaryota</taxon>
        <taxon>Metazoa</taxon>
        <taxon>Ecdysozoa</taxon>
        <taxon>Arthropoda</taxon>
        <taxon>Hexapoda</taxon>
        <taxon>Collembola</taxon>
        <taxon>Entomobryomorpha</taxon>
        <taxon>Entomobryoidea</taxon>
        <taxon>Orchesellidae</taxon>
        <taxon>Orchesellinae</taxon>
        <taxon>Orchesella</taxon>
    </lineage>
</organism>
<accession>A0ABP1QKF3</accession>
<comment type="caution">
    <text evidence="2">The sequence shown here is derived from an EMBL/GenBank/DDBJ whole genome shotgun (WGS) entry which is preliminary data.</text>
</comment>
<protein>
    <submittedName>
        <fullName evidence="2">Uncharacterized protein</fullName>
    </submittedName>
</protein>
<gene>
    <name evidence="2" type="ORF">ODALV1_LOCUS12359</name>
</gene>
<evidence type="ECO:0000313" key="2">
    <source>
        <dbReference type="EMBL" id="CAL8106448.1"/>
    </source>
</evidence>